<comment type="caution">
    <text evidence="1">The sequence shown here is derived from an EMBL/GenBank/DDBJ whole genome shotgun (WGS) entry which is preliminary data.</text>
</comment>
<evidence type="ECO:0000313" key="2">
    <source>
        <dbReference type="Proteomes" id="UP000252519"/>
    </source>
</evidence>
<dbReference type="EMBL" id="JOJR01000314">
    <property type="protein sequence ID" value="RCN39910.1"/>
    <property type="molecule type" value="Genomic_DNA"/>
</dbReference>
<accession>A0A368GA81</accession>
<organism evidence="1 2">
    <name type="scientific">Ancylostoma caninum</name>
    <name type="common">Dog hookworm</name>
    <dbReference type="NCBI Taxonomy" id="29170"/>
    <lineage>
        <taxon>Eukaryota</taxon>
        <taxon>Metazoa</taxon>
        <taxon>Ecdysozoa</taxon>
        <taxon>Nematoda</taxon>
        <taxon>Chromadorea</taxon>
        <taxon>Rhabditida</taxon>
        <taxon>Rhabditina</taxon>
        <taxon>Rhabditomorpha</taxon>
        <taxon>Strongyloidea</taxon>
        <taxon>Ancylostomatidae</taxon>
        <taxon>Ancylostomatinae</taxon>
        <taxon>Ancylostoma</taxon>
    </lineage>
</organism>
<name>A0A368GA81_ANCCA</name>
<proteinExistence type="predicted"/>
<gene>
    <name evidence="1" type="ORF">ANCCAN_14180</name>
</gene>
<reference evidence="1 2" key="1">
    <citation type="submission" date="2014-10" db="EMBL/GenBank/DDBJ databases">
        <title>Draft genome of the hookworm Ancylostoma caninum.</title>
        <authorList>
            <person name="Mitreva M."/>
        </authorList>
    </citation>
    <scope>NUCLEOTIDE SEQUENCE [LARGE SCALE GENOMIC DNA]</scope>
    <source>
        <strain evidence="1 2">Baltimore</strain>
    </source>
</reference>
<evidence type="ECO:0000313" key="1">
    <source>
        <dbReference type="EMBL" id="RCN39910.1"/>
    </source>
</evidence>
<dbReference type="AlphaFoldDB" id="A0A368GA81"/>
<sequence>MEARKMDVHHRGHNEVRLLSAHRLYESKILNRESSPVRDDIPFNFTDNIDKDDFDPAAALNISAHSNG</sequence>
<dbReference type="OrthoDB" id="5862709at2759"/>
<dbReference type="Proteomes" id="UP000252519">
    <property type="component" value="Unassembled WGS sequence"/>
</dbReference>
<protein>
    <submittedName>
        <fullName evidence="1">Uncharacterized protein</fullName>
    </submittedName>
</protein>
<keyword evidence="2" id="KW-1185">Reference proteome</keyword>